<dbReference type="InterPro" id="IPR023406">
    <property type="entry name" value="Topo_IA_AS"/>
</dbReference>
<proteinExistence type="inferred from homology"/>
<evidence type="ECO:0000259" key="11">
    <source>
        <dbReference type="PROSITE" id="PS52039"/>
    </source>
</evidence>
<name>A0ABP9B370_9SPHI</name>
<dbReference type="Pfam" id="PF13368">
    <property type="entry name" value="Toprim_C_rpt"/>
    <property type="match status" value="3"/>
</dbReference>
<dbReference type="PROSITE" id="PS00396">
    <property type="entry name" value="TOPO_IA_1"/>
    <property type="match status" value="1"/>
</dbReference>
<evidence type="ECO:0000256" key="5">
    <source>
        <dbReference type="ARBA" id="ARBA00023029"/>
    </source>
</evidence>
<keyword evidence="5 8" id="KW-0799">Topoisomerase</keyword>
<evidence type="ECO:0000256" key="6">
    <source>
        <dbReference type="ARBA" id="ARBA00023125"/>
    </source>
</evidence>
<keyword evidence="13" id="KW-1185">Reference proteome</keyword>
<evidence type="ECO:0000256" key="9">
    <source>
        <dbReference type="SAM" id="MobiDB-lite"/>
    </source>
</evidence>
<dbReference type="EC" id="5.6.2.1" evidence="8"/>
<accession>A0ABP9B370</accession>
<dbReference type="SMART" id="SM00437">
    <property type="entry name" value="TOP1Ac"/>
    <property type="match status" value="1"/>
</dbReference>
<dbReference type="InterPro" id="IPR034149">
    <property type="entry name" value="TOPRIM_TopoI"/>
</dbReference>
<feature type="site" description="Interaction with DNA" evidence="8">
    <location>
        <position position="139"/>
    </location>
</feature>
<organism evidence="12 13">
    <name type="scientific">Olivibacter ginsenosidimutans</name>
    <dbReference type="NCBI Taxonomy" id="1176537"/>
    <lineage>
        <taxon>Bacteria</taxon>
        <taxon>Pseudomonadati</taxon>
        <taxon>Bacteroidota</taxon>
        <taxon>Sphingobacteriia</taxon>
        <taxon>Sphingobacteriales</taxon>
        <taxon>Sphingobacteriaceae</taxon>
        <taxon>Olivibacter</taxon>
    </lineage>
</organism>
<dbReference type="PROSITE" id="PS50880">
    <property type="entry name" value="TOPRIM"/>
    <property type="match status" value="1"/>
</dbReference>
<keyword evidence="4" id="KW-0460">Magnesium</keyword>
<feature type="domain" description="Topo IA-type catalytic" evidence="11">
    <location>
        <begin position="129"/>
        <end position="581"/>
    </location>
</feature>
<dbReference type="EMBL" id="BAABIQ010000008">
    <property type="protein sequence ID" value="GAA4788620.1"/>
    <property type="molecule type" value="Genomic_DNA"/>
</dbReference>
<reference evidence="13" key="1">
    <citation type="journal article" date="2019" name="Int. J. Syst. Evol. Microbiol.">
        <title>The Global Catalogue of Microorganisms (GCM) 10K type strain sequencing project: providing services to taxonomists for standard genome sequencing and annotation.</title>
        <authorList>
            <consortium name="The Broad Institute Genomics Platform"/>
            <consortium name="The Broad Institute Genome Sequencing Center for Infectious Disease"/>
            <person name="Wu L."/>
            <person name="Ma J."/>
        </authorList>
    </citation>
    <scope>NUCLEOTIDE SEQUENCE [LARGE SCALE GENOMIC DNA]</scope>
    <source>
        <strain evidence="13">JCM 18200</strain>
    </source>
</reference>
<feature type="site" description="Interaction with DNA" evidence="8">
    <location>
        <position position="155"/>
    </location>
</feature>
<feature type="site" description="Interaction with DNA" evidence="8">
    <location>
        <position position="481"/>
    </location>
</feature>
<comment type="function">
    <text evidence="8">Releases the supercoiling and torsional tension of DNA, which is introduced during the DNA replication and transcription, by transiently cleaving and rejoining one strand of the DNA duplex. Introduces a single-strand break via transesterification at a target site in duplex DNA. The scissile phosphodiester is attacked by the catalytic tyrosine of the enzyme, resulting in the formation of a DNA-(5'-phosphotyrosyl)-enzyme intermediate and the expulsion of a 3'-OH DNA strand. The free DNA strand then undergoes passage around the unbroken strand, thus removing DNA supercoils. Finally, in the religation step, the DNA 3'-OH attacks the covalent intermediate to expel the active-site tyrosine and restore the DNA phosphodiester backbone.</text>
</comment>
<dbReference type="InterPro" id="IPR006171">
    <property type="entry name" value="TOPRIM_dom"/>
</dbReference>
<evidence type="ECO:0000256" key="2">
    <source>
        <dbReference type="ARBA" id="ARBA00009446"/>
    </source>
</evidence>
<dbReference type="Gene3D" id="3.40.50.140">
    <property type="match status" value="1"/>
</dbReference>
<evidence type="ECO:0000256" key="7">
    <source>
        <dbReference type="ARBA" id="ARBA00023235"/>
    </source>
</evidence>
<dbReference type="InterPro" id="IPR028612">
    <property type="entry name" value="Topoisom_1_IA"/>
</dbReference>
<dbReference type="InterPro" id="IPR003601">
    <property type="entry name" value="Topo_IA_2"/>
</dbReference>
<feature type="site" description="Interaction with DNA" evidence="8">
    <location>
        <position position="288"/>
    </location>
</feature>
<dbReference type="PRINTS" id="PR00417">
    <property type="entry name" value="PRTPISMRASEI"/>
</dbReference>
<dbReference type="InterPro" id="IPR013825">
    <property type="entry name" value="Topo_IA_cen_sub2"/>
</dbReference>
<keyword evidence="3" id="KW-0479">Metal-binding</keyword>
<dbReference type="InterPro" id="IPR025589">
    <property type="entry name" value="Toprim_C_rpt"/>
</dbReference>
<feature type="region of interest" description="Disordered" evidence="9">
    <location>
        <begin position="765"/>
        <end position="789"/>
    </location>
</feature>
<dbReference type="Gene3D" id="2.70.20.10">
    <property type="entry name" value="Topoisomerase I, domain 3"/>
    <property type="match status" value="1"/>
</dbReference>
<feature type="region of interest" description="Interaction with DNA" evidence="8">
    <location>
        <begin position="163"/>
        <end position="168"/>
    </location>
</feature>
<dbReference type="InterPro" id="IPR023405">
    <property type="entry name" value="Topo_IA_core_domain"/>
</dbReference>
<comment type="similarity">
    <text evidence="2 8">Belongs to the type IA topoisomerase family.</text>
</comment>
<feature type="site" description="Interaction with DNA" evidence="8">
    <location>
        <position position="143"/>
    </location>
</feature>
<comment type="catalytic activity">
    <reaction evidence="1 8">
        <text>ATP-independent breakage of single-stranded DNA, followed by passage and rejoining.</text>
        <dbReference type="EC" id="5.6.2.1"/>
    </reaction>
</comment>
<evidence type="ECO:0000256" key="1">
    <source>
        <dbReference type="ARBA" id="ARBA00000213"/>
    </source>
</evidence>
<comment type="caution">
    <text evidence="12">The sequence shown here is derived from an EMBL/GenBank/DDBJ whole genome shotgun (WGS) entry which is preliminary data.</text>
</comment>
<dbReference type="PROSITE" id="PS52039">
    <property type="entry name" value="TOPO_IA_2"/>
    <property type="match status" value="1"/>
</dbReference>
<dbReference type="RefSeq" id="WP_345231236.1">
    <property type="nucleotide sequence ID" value="NZ_BAABIQ010000008.1"/>
</dbReference>
<dbReference type="Pfam" id="PF01751">
    <property type="entry name" value="Toprim"/>
    <property type="match status" value="1"/>
</dbReference>
<comment type="subunit">
    <text evidence="8">Monomer.</text>
</comment>
<dbReference type="InterPro" id="IPR013826">
    <property type="entry name" value="Topo_IA_cen_sub3"/>
</dbReference>
<gene>
    <name evidence="8 12" type="primary">topA</name>
    <name evidence="12" type="ORF">GCM10023231_16070</name>
</gene>
<feature type="domain" description="Toprim" evidence="10">
    <location>
        <begin position="3"/>
        <end position="113"/>
    </location>
</feature>
<evidence type="ECO:0000313" key="12">
    <source>
        <dbReference type="EMBL" id="GAA4788620.1"/>
    </source>
</evidence>
<keyword evidence="7 8" id="KW-0413">Isomerase</keyword>
<dbReference type="SMART" id="SM00493">
    <property type="entry name" value="TOPRIM"/>
    <property type="match status" value="1"/>
</dbReference>
<dbReference type="InterPro" id="IPR005733">
    <property type="entry name" value="TopoI_bac-type"/>
</dbReference>
<dbReference type="HAMAP" id="MF_00952">
    <property type="entry name" value="Topoisom_1_prok"/>
    <property type="match status" value="1"/>
</dbReference>
<keyword evidence="6 8" id="KW-0238">DNA-binding</keyword>
<dbReference type="NCBIfam" id="TIGR01051">
    <property type="entry name" value="topA_bact"/>
    <property type="match status" value="1"/>
</dbReference>
<evidence type="ECO:0000313" key="13">
    <source>
        <dbReference type="Proteomes" id="UP001501411"/>
    </source>
</evidence>
<evidence type="ECO:0000256" key="8">
    <source>
        <dbReference type="HAMAP-Rule" id="MF_00952"/>
    </source>
</evidence>
<sequence length="789" mass="89111">MAKNLLIVESPAKAKTIEGYLGKDFLVKSSYGHIRDLVKTDDAIDTANNFTQKYEVPADKKAVVSELKKLAKSAETVWLASDEDREGEAISWHLYETLNLTDDSTKRIVFHEITKPAILKAIEQPRKIDFNLVNAQQARRVLDRLVGFELSPVLWKKVKPSLSAGRVQSVAVRLLVDREREINKFEPEAAFRVVAIFYSGTQKKELFKAELSQRFATVGEAEQFLKDCIQADYTVKSLETKPSKRNPAAPFTTSTLQQEASRKLGFSVARTMSIAQRLYESGKITYMRTDSVNLSDTALQAAEQEIRSAYGNQYHKRRQYKTKSAGAQEAHEAIRPTYFNQHSIDGDHAERRLYELIWKRAIASQMSEAEFEKTTAKISISTRPEEFTANGEVMKFDGFLKVYFESTDEENELSTEESGDNALLPPLQKGQLLHLQEMVATERYSRPPARYTEASLVKKLEELGIGRPSTYAPTISTIQNRGYVVKEDREGKARDYRVVTLAQGKIQATTKTEITGAEKAKLFPTDIGILVNDFLVEHFKDIVDFNFTATVEKEFDEIANGLKEWTAMLHAFYGPFHQEVKNTIENADRASSERILGIDPQTGKQVSVRLGRFGPLVQIGSAEDEEKPAFASLRNGQMIETITLEEALELFKLPKKVGHYEGKEMTVAVGRFGPYIRHNNAFYSLPKGLDPMEVDEAQAIEIIELKRKKDLEKIIKTFDEDPEARIEQGRWGPFIRFGKQNIKIPKGKEATKITYADILSLAEAEHKTPTTGKKKAPTKAVKSKTVKKK</sequence>
<dbReference type="InterPro" id="IPR000380">
    <property type="entry name" value="Topo_IA"/>
</dbReference>
<dbReference type="PANTHER" id="PTHR42785:SF1">
    <property type="entry name" value="DNA TOPOISOMERASE"/>
    <property type="match status" value="1"/>
</dbReference>
<dbReference type="CDD" id="cd00186">
    <property type="entry name" value="TOP1Ac"/>
    <property type="match status" value="1"/>
</dbReference>
<dbReference type="InterPro" id="IPR013824">
    <property type="entry name" value="Topo_IA_cen_sub1"/>
</dbReference>
<evidence type="ECO:0000256" key="3">
    <source>
        <dbReference type="ARBA" id="ARBA00022723"/>
    </source>
</evidence>
<dbReference type="CDD" id="cd03363">
    <property type="entry name" value="TOPRIM_TopoIA_TopoI"/>
    <property type="match status" value="1"/>
</dbReference>
<evidence type="ECO:0000259" key="10">
    <source>
        <dbReference type="PROSITE" id="PS50880"/>
    </source>
</evidence>
<protein>
    <recommendedName>
        <fullName evidence="8">DNA topoisomerase 1</fullName>
        <ecNumber evidence="8">5.6.2.1</ecNumber>
    </recommendedName>
    <alternativeName>
        <fullName evidence="8">DNA topoisomerase I</fullName>
    </alternativeName>
</protein>
<dbReference type="InterPro" id="IPR013497">
    <property type="entry name" value="Topo_IA_cen"/>
</dbReference>
<evidence type="ECO:0000256" key="4">
    <source>
        <dbReference type="ARBA" id="ARBA00022842"/>
    </source>
</evidence>
<feature type="site" description="Interaction with DNA" evidence="8">
    <location>
        <position position="33"/>
    </location>
</feature>
<feature type="active site" description="O-(5'-phospho-DNA)-tyrosine intermediate" evidence="8">
    <location>
        <position position="286"/>
    </location>
</feature>
<comment type="caution">
    <text evidence="8">Lacks conserved residue(s) required for the propagation of feature annotation.</text>
</comment>
<dbReference type="Gene3D" id="1.10.290.10">
    <property type="entry name" value="Topoisomerase I, domain 4"/>
    <property type="match status" value="1"/>
</dbReference>
<dbReference type="Pfam" id="PF01131">
    <property type="entry name" value="Topoisom_bac"/>
    <property type="match status" value="1"/>
</dbReference>
<feature type="compositionally biased region" description="Basic residues" evidence="9">
    <location>
        <begin position="772"/>
        <end position="789"/>
    </location>
</feature>
<dbReference type="InterPro" id="IPR003602">
    <property type="entry name" value="Topo_IA_DNA-bd_dom"/>
</dbReference>
<dbReference type="SUPFAM" id="SSF56712">
    <property type="entry name" value="Prokaryotic type I DNA topoisomerase"/>
    <property type="match status" value="1"/>
</dbReference>
<dbReference type="Proteomes" id="UP001501411">
    <property type="component" value="Unassembled WGS sequence"/>
</dbReference>
<feature type="site" description="Interaction with DNA" evidence="8">
    <location>
        <position position="140"/>
    </location>
</feature>
<dbReference type="PANTHER" id="PTHR42785">
    <property type="entry name" value="DNA TOPOISOMERASE, TYPE IA, CORE"/>
    <property type="match status" value="1"/>
</dbReference>
<dbReference type="Gene3D" id="1.10.460.10">
    <property type="entry name" value="Topoisomerase I, domain 2"/>
    <property type="match status" value="1"/>
</dbReference>
<dbReference type="SMART" id="SM00436">
    <property type="entry name" value="TOP1Bc"/>
    <property type="match status" value="1"/>
</dbReference>